<dbReference type="InterPro" id="IPR053842">
    <property type="entry name" value="NikA-like"/>
</dbReference>
<evidence type="ECO:0000313" key="2">
    <source>
        <dbReference type="Proteomes" id="UP000187439"/>
    </source>
</evidence>
<protein>
    <submittedName>
        <fullName evidence="1">Uncharacterized protein</fullName>
    </submittedName>
</protein>
<evidence type="ECO:0000313" key="1">
    <source>
        <dbReference type="EMBL" id="OMD35673.1"/>
    </source>
</evidence>
<sequence>MTKKRYRDKEVKFFVTENELDMIDKKAAVAELDRSKYLRKMAIEGLIIKRDFAEVEQLVYEINRIGNNINQVAKRANELDHVSKDDIRYLRKQLDTVYGQIEKFYDEG</sequence>
<dbReference type="Pfam" id="PF21983">
    <property type="entry name" value="NikA-like"/>
    <property type="match status" value="1"/>
</dbReference>
<dbReference type="RefSeq" id="WP_076121299.1">
    <property type="nucleotide sequence ID" value="NZ_MPTC01000037.1"/>
</dbReference>
<reference evidence="1 2" key="1">
    <citation type="submission" date="2016-10" db="EMBL/GenBank/DDBJ databases">
        <title>Paenibacillus species isolates.</title>
        <authorList>
            <person name="Beno S.M."/>
        </authorList>
    </citation>
    <scope>NUCLEOTIDE SEQUENCE [LARGE SCALE GENOMIC DNA]</scope>
    <source>
        <strain evidence="1 2">FSL H7-0710</strain>
    </source>
</reference>
<comment type="caution">
    <text evidence="1">The sequence shown here is derived from an EMBL/GenBank/DDBJ whole genome shotgun (WGS) entry which is preliminary data.</text>
</comment>
<name>A0A1R0XKN5_9BACL</name>
<gene>
    <name evidence="1" type="ORF">BSK52_26600</name>
</gene>
<dbReference type="EMBL" id="MPTC01000037">
    <property type="protein sequence ID" value="OMD35673.1"/>
    <property type="molecule type" value="Genomic_DNA"/>
</dbReference>
<dbReference type="AlphaFoldDB" id="A0A1R0XKN5"/>
<dbReference type="Proteomes" id="UP000187439">
    <property type="component" value="Unassembled WGS sequence"/>
</dbReference>
<accession>A0A1R0XKN5</accession>
<organism evidence="1 2">
    <name type="scientific">Paenibacillus odorifer</name>
    <dbReference type="NCBI Taxonomy" id="189426"/>
    <lineage>
        <taxon>Bacteria</taxon>
        <taxon>Bacillati</taxon>
        <taxon>Bacillota</taxon>
        <taxon>Bacilli</taxon>
        <taxon>Bacillales</taxon>
        <taxon>Paenibacillaceae</taxon>
        <taxon>Paenibacillus</taxon>
    </lineage>
</organism>
<proteinExistence type="predicted"/>
<dbReference type="OrthoDB" id="9804743at2"/>